<dbReference type="RefSeq" id="WP_282715748.1">
    <property type="nucleotide sequence ID" value="NZ_JASCRZ010000001.1"/>
</dbReference>
<dbReference type="EMBL" id="JASCRZ010000001">
    <property type="protein sequence ID" value="MDI5893734.1"/>
    <property type="molecule type" value="Genomic_DNA"/>
</dbReference>
<comment type="caution">
    <text evidence="1">The sequence shown here is derived from an EMBL/GenBank/DDBJ whole genome shotgun (WGS) entry which is preliminary data.</text>
</comment>
<proteinExistence type="predicted"/>
<reference evidence="1 2" key="1">
    <citation type="submission" date="2023-04" db="EMBL/GenBank/DDBJ databases">
        <title>Two novel species of Flavobacterium.</title>
        <authorList>
            <person name="Liu Q."/>
            <person name="Xin Y.-H."/>
        </authorList>
    </citation>
    <scope>NUCLEOTIDE SEQUENCE [LARGE SCALE GENOMIC DNA]</scope>
    <source>
        <strain evidence="1 2">LB1P51</strain>
    </source>
</reference>
<dbReference type="Proteomes" id="UP001243403">
    <property type="component" value="Unassembled WGS sequence"/>
</dbReference>
<organism evidence="1 2">
    <name type="scientific">Flavobacterium algoritolerans</name>
    <dbReference type="NCBI Taxonomy" id="3041254"/>
    <lineage>
        <taxon>Bacteria</taxon>
        <taxon>Pseudomonadati</taxon>
        <taxon>Bacteroidota</taxon>
        <taxon>Flavobacteriia</taxon>
        <taxon>Flavobacteriales</taxon>
        <taxon>Flavobacteriaceae</taxon>
        <taxon>Flavobacterium</taxon>
    </lineage>
</organism>
<accession>A0ABT6V959</accession>
<gene>
    <name evidence="1" type="ORF">QLS65_02440</name>
</gene>
<protein>
    <submittedName>
        <fullName evidence="1">Uncharacterized protein</fullName>
    </submittedName>
</protein>
<name>A0ABT6V959_9FLAO</name>
<evidence type="ECO:0000313" key="2">
    <source>
        <dbReference type="Proteomes" id="UP001243403"/>
    </source>
</evidence>
<evidence type="ECO:0000313" key="1">
    <source>
        <dbReference type="EMBL" id="MDI5893734.1"/>
    </source>
</evidence>
<dbReference type="Gene3D" id="2.60.120.560">
    <property type="entry name" value="Exo-inulinase, domain 1"/>
    <property type="match status" value="1"/>
</dbReference>
<keyword evidence="2" id="KW-1185">Reference proteome</keyword>
<sequence>MNGGVYSFTEQIFPSKPYTKLSIQSNGNQEIKNLTISKVKGIW</sequence>